<evidence type="ECO:0000313" key="2">
    <source>
        <dbReference type="Proteomes" id="UP000887159"/>
    </source>
</evidence>
<dbReference type="AlphaFoldDB" id="A0A8X6R7M8"/>
<comment type="caution">
    <text evidence="1">The sequence shown here is derived from an EMBL/GenBank/DDBJ whole genome shotgun (WGS) entry which is preliminary data.</text>
</comment>
<protein>
    <submittedName>
        <fullName evidence="1">Uncharacterized protein</fullName>
    </submittedName>
</protein>
<sequence length="82" mass="9456">MLFRCFNGRRRDGVILGRKITPLMPFIYHRLFNRSKSACIGDKFPERDLSNGLGCHYIPFYGSINELTEERVDETNSSAVDI</sequence>
<proteinExistence type="predicted"/>
<reference evidence="1" key="1">
    <citation type="submission" date="2020-08" db="EMBL/GenBank/DDBJ databases">
        <title>Multicomponent nature underlies the extraordinary mechanical properties of spider dragline silk.</title>
        <authorList>
            <person name="Kono N."/>
            <person name="Nakamura H."/>
            <person name="Mori M."/>
            <person name="Yoshida Y."/>
            <person name="Ohtoshi R."/>
            <person name="Malay A.D."/>
            <person name="Moran D.A.P."/>
            <person name="Tomita M."/>
            <person name="Numata K."/>
            <person name="Arakawa K."/>
        </authorList>
    </citation>
    <scope>NUCLEOTIDE SEQUENCE</scope>
</reference>
<keyword evidence="2" id="KW-1185">Reference proteome</keyword>
<organism evidence="1 2">
    <name type="scientific">Trichonephila clavipes</name>
    <name type="common">Golden silk orbweaver</name>
    <name type="synonym">Nephila clavipes</name>
    <dbReference type="NCBI Taxonomy" id="2585209"/>
    <lineage>
        <taxon>Eukaryota</taxon>
        <taxon>Metazoa</taxon>
        <taxon>Ecdysozoa</taxon>
        <taxon>Arthropoda</taxon>
        <taxon>Chelicerata</taxon>
        <taxon>Arachnida</taxon>
        <taxon>Araneae</taxon>
        <taxon>Araneomorphae</taxon>
        <taxon>Entelegynae</taxon>
        <taxon>Araneoidea</taxon>
        <taxon>Nephilidae</taxon>
        <taxon>Trichonephila</taxon>
    </lineage>
</organism>
<gene>
    <name evidence="1" type="ORF">TNCV_73081</name>
</gene>
<name>A0A8X6R7M8_TRICX</name>
<dbReference type="EMBL" id="BMAU01021073">
    <property type="protein sequence ID" value="GFX89615.1"/>
    <property type="molecule type" value="Genomic_DNA"/>
</dbReference>
<evidence type="ECO:0000313" key="1">
    <source>
        <dbReference type="EMBL" id="GFX89615.1"/>
    </source>
</evidence>
<dbReference type="Proteomes" id="UP000887159">
    <property type="component" value="Unassembled WGS sequence"/>
</dbReference>
<accession>A0A8X6R7M8</accession>